<dbReference type="SMART" id="SM00333">
    <property type="entry name" value="TUDOR"/>
    <property type="match status" value="3"/>
</dbReference>
<evidence type="ECO:0000313" key="10">
    <source>
        <dbReference type="Proteomes" id="UP000261620"/>
    </source>
</evidence>
<comment type="subcellular location">
    <subcellularLocation>
        <location evidence="1">Cytoplasm</location>
    </subcellularLocation>
</comment>
<dbReference type="STRING" id="94237.ENSMMOP00000028661"/>
<protein>
    <recommendedName>
        <fullName evidence="11">Tudor domain-containing protein 7</fullName>
    </recommendedName>
</protein>
<dbReference type="Gene3D" id="2.40.50.90">
    <property type="match status" value="3"/>
</dbReference>
<dbReference type="Gene3D" id="2.30.30.140">
    <property type="match status" value="3"/>
</dbReference>
<dbReference type="PANTHER" id="PTHR22948">
    <property type="entry name" value="TUDOR DOMAIN CONTAINING PROTEIN"/>
    <property type="match status" value="1"/>
</dbReference>
<dbReference type="InterPro" id="IPR035437">
    <property type="entry name" value="SNase_OB-fold_sf"/>
</dbReference>
<dbReference type="Pfam" id="PF00567">
    <property type="entry name" value="TUDOR"/>
    <property type="match status" value="3"/>
</dbReference>
<organism evidence="9 10">
    <name type="scientific">Mola mola</name>
    <name type="common">Ocean sunfish</name>
    <name type="synonym">Tetraodon mola</name>
    <dbReference type="NCBI Taxonomy" id="94237"/>
    <lineage>
        <taxon>Eukaryota</taxon>
        <taxon>Metazoa</taxon>
        <taxon>Chordata</taxon>
        <taxon>Craniata</taxon>
        <taxon>Vertebrata</taxon>
        <taxon>Euteleostomi</taxon>
        <taxon>Actinopterygii</taxon>
        <taxon>Neopterygii</taxon>
        <taxon>Teleostei</taxon>
        <taxon>Neoteleostei</taxon>
        <taxon>Acanthomorphata</taxon>
        <taxon>Eupercaria</taxon>
        <taxon>Tetraodontiformes</taxon>
        <taxon>Molidae</taxon>
        <taxon>Mola</taxon>
    </lineage>
</organism>
<evidence type="ECO:0008006" key="11">
    <source>
        <dbReference type="Google" id="ProtNLM"/>
    </source>
</evidence>
<sequence length="1204" mass="134659">MPCAFTMISDSESIKKMLRAVLQSSKEGVSVSSLQSDYQSLCGESIPLKMLGFSTLEDYLQSIPSVVRLEHRMGEVKILFLNLPDFKAKVCIKKNHKFIEHNNKYLVAKQKSSKKSGCSKAINCRMRFKSSNPYMLNVRPRSSLRQPSAAGASNWIANRPRSHVSHRGFSASGDYRQLDQKWSSITPVEHRIPVPQPPVKKCPPEQFGPYCVELVQSRISKLLKKYCSGLWMSKLSEVYSVMFSQKLHPQVLIDLESWTHICMVEKPSSNLRTDQLIYPPLPPKRSPVIPPCTNSTAVTTPLSSCPSTPEQPSTALPRLPVPKPRVSSSHVLAKPTFIFPRQPVDCTSGKPLSSPTLCNSAGAPQNPPSVNVNNRCKDNHSLPLTVLNHKRNTQRSALSVSGSSLQPDPDILPLLKLTFSPNSDSAPSPLSKPSAAVLLAEVRQRIKELLCKNRHGLWAPALPKLFIDTYKMPFPEHILDNLSLLMDICTVVYPVPHDKTKAILYYYPRTDTEVTDNQESRQCRSQPLPSGLEVLGPALPPCLVLPSEQYPSVLITDVKSSNAVTIRYVGEDYSNAQEAMEETMQCFYSQSSTHQHLSNPLVGQLVAIRGGGGDEVARAQVLEVMALDEVKVYYVDHGFSVVTCRTNLLELHQDFLFLPFQATDVRLAGLEAFNSHPLLRSSIDRLAVGKILLMETLEPCQQNEVPVVVLYDTSQDDDININTMCLKTLQDKTMNNSLTLNATYQGVCVTNVCPEGIIYCQLPSRGTARLSKLMEETDVIFNSQMTSESLVSRPFSGKFCLARYKGKWSRVEITSMHGNRVMEIFFIDLGVPATVEVTDLREIPPVFLQELTTIPPQATKCRLADVEVPEGDWSPEAVEWVKDAVLNFEDCKMKILKLDQHKEDWMVYIYLFIGTESQELVKSINHQLNQSELWNKLLTQNNTITSVNKSTDKGLTALVENLTLDSSVPNQPVGTSPRPVFGESSFPHVATKTEIQPLPMPPPLELPQPGQSMDVFVPVACHPGYFVLQQWQDLHKLVVLMGEMILYYNRTWKTSTSTIDIQKGKVCAAKIDNNWHRVQVKGILANGLVSVYKLDHGKHELVRSTVLQPLVEEFRQLPFQAITAQLAGVTQHQWSEEASMLFRNHVEDRALVAQVESVQTLSEVKGEPWQRRLTVYLVDTALEDRDLWIHSIMANIAGELSSAA</sequence>
<dbReference type="GO" id="GO:0002089">
    <property type="term" value="P:lens morphogenesis in camera-type eye"/>
    <property type="evidence" value="ECO:0007669"/>
    <property type="project" value="TreeGrafter"/>
</dbReference>
<feature type="domain" description="HTH OST-type" evidence="8">
    <location>
        <begin position="10"/>
        <end position="83"/>
    </location>
</feature>
<dbReference type="PROSITE" id="PS51644">
    <property type="entry name" value="HTH_OST"/>
    <property type="match status" value="2"/>
</dbReference>
<evidence type="ECO:0000256" key="6">
    <source>
        <dbReference type="SAM" id="MobiDB-lite"/>
    </source>
</evidence>
<reference evidence="9" key="1">
    <citation type="submission" date="2025-08" db="UniProtKB">
        <authorList>
            <consortium name="Ensembl"/>
        </authorList>
    </citation>
    <scope>IDENTIFICATION</scope>
</reference>
<dbReference type="SUPFAM" id="SSF63748">
    <property type="entry name" value="Tudor/PWWP/MBT"/>
    <property type="match status" value="3"/>
</dbReference>
<dbReference type="InterPro" id="IPR025605">
    <property type="entry name" value="OST-HTH/LOTUS_dom"/>
</dbReference>
<proteinExistence type="predicted"/>
<dbReference type="OMA" id="EITNMYG"/>
<evidence type="ECO:0000256" key="4">
    <source>
        <dbReference type="ARBA" id="ARBA00022782"/>
    </source>
</evidence>
<keyword evidence="4" id="KW-0221">Differentiation</keyword>
<dbReference type="PROSITE" id="PS50304">
    <property type="entry name" value="TUDOR"/>
    <property type="match status" value="2"/>
</dbReference>
<dbReference type="InterPro" id="IPR041966">
    <property type="entry name" value="LOTUS-like"/>
</dbReference>
<keyword evidence="3" id="KW-0677">Repeat</keyword>
<keyword evidence="5" id="KW-0744">Spermatogenesis</keyword>
<evidence type="ECO:0000256" key="3">
    <source>
        <dbReference type="ARBA" id="ARBA00022737"/>
    </source>
</evidence>
<evidence type="ECO:0000256" key="1">
    <source>
        <dbReference type="ARBA" id="ARBA00004496"/>
    </source>
</evidence>
<feature type="domain" description="HTH OST-type" evidence="8">
    <location>
        <begin position="438"/>
        <end position="510"/>
    </location>
</feature>
<feature type="region of interest" description="Disordered" evidence="6">
    <location>
        <begin position="298"/>
        <end position="322"/>
    </location>
</feature>
<feature type="domain" description="Tudor" evidence="7">
    <location>
        <begin position="793"/>
        <end position="850"/>
    </location>
</feature>
<accession>A0A3Q3XS07</accession>
<evidence type="ECO:0000259" key="8">
    <source>
        <dbReference type="PROSITE" id="PS51644"/>
    </source>
</evidence>
<dbReference type="Proteomes" id="UP000261620">
    <property type="component" value="Unplaced"/>
</dbReference>
<evidence type="ECO:0000256" key="2">
    <source>
        <dbReference type="ARBA" id="ARBA00022490"/>
    </source>
</evidence>
<name>A0A3Q3XS07_MOLML</name>
<dbReference type="Ensembl" id="ENSMMOT00000029146.1">
    <property type="protein sequence ID" value="ENSMMOP00000028661.1"/>
    <property type="gene ID" value="ENSMMOG00000021637.1"/>
</dbReference>
<dbReference type="Pfam" id="PF12872">
    <property type="entry name" value="OST-HTH"/>
    <property type="match status" value="1"/>
</dbReference>
<feature type="compositionally biased region" description="Polar residues" evidence="6">
    <location>
        <begin position="298"/>
        <end position="314"/>
    </location>
</feature>
<dbReference type="InterPro" id="IPR050621">
    <property type="entry name" value="Tudor_domain_containing"/>
</dbReference>
<dbReference type="PANTHER" id="PTHR22948:SF14">
    <property type="entry name" value="TUDOR DOMAIN-CONTAINING PROTEIN 7"/>
    <property type="match status" value="1"/>
</dbReference>
<dbReference type="GO" id="GO:0070306">
    <property type="term" value="P:lens fiber cell differentiation"/>
    <property type="evidence" value="ECO:0007669"/>
    <property type="project" value="TreeGrafter"/>
</dbReference>
<dbReference type="GO" id="GO:0007283">
    <property type="term" value="P:spermatogenesis"/>
    <property type="evidence" value="ECO:0007669"/>
    <property type="project" value="UniProtKB-KW"/>
</dbReference>
<evidence type="ECO:0000313" key="9">
    <source>
        <dbReference type="Ensembl" id="ENSMMOP00000028661.1"/>
    </source>
</evidence>
<evidence type="ECO:0000256" key="5">
    <source>
        <dbReference type="ARBA" id="ARBA00022871"/>
    </source>
</evidence>
<feature type="domain" description="Tudor" evidence="7">
    <location>
        <begin position="1060"/>
        <end position="1117"/>
    </location>
</feature>
<evidence type="ECO:0000259" key="7">
    <source>
        <dbReference type="PROSITE" id="PS50304"/>
    </source>
</evidence>
<dbReference type="InterPro" id="IPR002999">
    <property type="entry name" value="Tudor"/>
</dbReference>
<dbReference type="GO" id="GO:0034587">
    <property type="term" value="P:piRNA processing"/>
    <property type="evidence" value="ECO:0007669"/>
    <property type="project" value="TreeGrafter"/>
</dbReference>
<reference evidence="9" key="2">
    <citation type="submission" date="2025-09" db="UniProtKB">
        <authorList>
            <consortium name="Ensembl"/>
        </authorList>
    </citation>
    <scope>IDENTIFICATION</scope>
</reference>
<dbReference type="AlphaFoldDB" id="A0A3Q3XS07"/>
<dbReference type="GO" id="GO:0030719">
    <property type="term" value="P:P granule organization"/>
    <property type="evidence" value="ECO:0007669"/>
    <property type="project" value="TreeGrafter"/>
</dbReference>
<dbReference type="GO" id="GO:0043186">
    <property type="term" value="C:P granule"/>
    <property type="evidence" value="ECO:0007669"/>
    <property type="project" value="TreeGrafter"/>
</dbReference>
<keyword evidence="2" id="KW-0963">Cytoplasm</keyword>
<dbReference type="Gene3D" id="3.30.420.610">
    <property type="entry name" value="LOTUS domain-like"/>
    <property type="match status" value="3"/>
</dbReference>
<keyword evidence="10" id="KW-1185">Reference proteome</keyword>